<name>A0AAW2MXK9_SESRA</name>
<dbReference type="InterPro" id="IPR007238">
    <property type="entry name" value="DNA_primase_lsu_euk/arc"/>
</dbReference>
<protein>
    <submittedName>
        <fullName evidence="2">DNA primase large subunit</fullName>
    </submittedName>
</protein>
<keyword evidence="1" id="KW-0472">Membrane</keyword>
<sequence>MEIVGSRGNPRCRPQETPSRIFSSIGRRQNLKSGSKISSFTLFIVFEVMCCSGCVLVFVGLLRAVIDHNKCFRTVLKGISDGLSRGKKPNEMEELVNELWEVNMKRSEASEFVNKDIISHFVLRLVYCREEELRKWFLSMETTLFRYRFQRESPEAQRALLAEFNLPYKAVSSAEYESVKDKLKQAARSSGQSLPSEKFQGQLGRYLASDESPVLLPHIT</sequence>
<accession>A0AAW2MXK9</accession>
<comment type="caution">
    <text evidence="2">The sequence shown here is derived from an EMBL/GenBank/DDBJ whole genome shotgun (WGS) entry which is preliminary data.</text>
</comment>
<dbReference type="Gene3D" id="1.20.930.80">
    <property type="match status" value="1"/>
</dbReference>
<dbReference type="AlphaFoldDB" id="A0AAW2MXK9"/>
<feature type="transmembrane region" description="Helical" evidence="1">
    <location>
        <begin position="37"/>
        <end position="62"/>
    </location>
</feature>
<dbReference type="PANTHER" id="PTHR10537:SF3">
    <property type="entry name" value="DNA PRIMASE LARGE SUBUNIT"/>
    <property type="match status" value="1"/>
</dbReference>
<feature type="non-terminal residue" evidence="2">
    <location>
        <position position="220"/>
    </location>
</feature>
<keyword evidence="1" id="KW-1133">Transmembrane helix</keyword>
<proteinExistence type="predicted"/>
<dbReference type="GO" id="GO:0006270">
    <property type="term" value="P:DNA replication initiation"/>
    <property type="evidence" value="ECO:0007669"/>
    <property type="project" value="TreeGrafter"/>
</dbReference>
<evidence type="ECO:0000256" key="1">
    <source>
        <dbReference type="SAM" id="Phobius"/>
    </source>
</evidence>
<dbReference type="GO" id="GO:0051539">
    <property type="term" value="F:4 iron, 4 sulfur cluster binding"/>
    <property type="evidence" value="ECO:0007669"/>
    <property type="project" value="UniProtKB-KW"/>
</dbReference>
<dbReference type="GO" id="GO:0006269">
    <property type="term" value="P:DNA replication, synthesis of primer"/>
    <property type="evidence" value="ECO:0007669"/>
    <property type="project" value="UniProtKB-KW"/>
</dbReference>
<reference evidence="2" key="2">
    <citation type="journal article" date="2024" name="Plant">
        <title>Genomic evolution and insights into agronomic trait innovations of Sesamum species.</title>
        <authorList>
            <person name="Miao H."/>
            <person name="Wang L."/>
            <person name="Qu L."/>
            <person name="Liu H."/>
            <person name="Sun Y."/>
            <person name="Le M."/>
            <person name="Wang Q."/>
            <person name="Wei S."/>
            <person name="Zheng Y."/>
            <person name="Lin W."/>
            <person name="Duan Y."/>
            <person name="Cao H."/>
            <person name="Xiong S."/>
            <person name="Wang X."/>
            <person name="Wei L."/>
            <person name="Li C."/>
            <person name="Ma Q."/>
            <person name="Ju M."/>
            <person name="Zhao R."/>
            <person name="Li G."/>
            <person name="Mu C."/>
            <person name="Tian Q."/>
            <person name="Mei H."/>
            <person name="Zhang T."/>
            <person name="Gao T."/>
            <person name="Zhang H."/>
        </authorList>
    </citation>
    <scope>NUCLEOTIDE SEQUENCE</scope>
    <source>
        <strain evidence="2">G02</strain>
    </source>
</reference>
<reference evidence="2" key="1">
    <citation type="submission" date="2020-06" db="EMBL/GenBank/DDBJ databases">
        <authorList>
            <person name="Li T."/>
            <person name="Hu X."/>
            <person name="Zhang T."/>
            <person name="Song X."/>
            <person name="Zhang H."/>
            <person name="Dai N."/>
            <person name="Sheng W."/>
            <person name="Hou X."/>
            <person name="Wei L."/>
        </authorList>
    </citation>
    <scope>NUCLEOTIDE SEQUENCE</scope>
    <source>
        <strain evidence="2">G02</strain>
        <tissue evidence="2">Leaf</tissue>
    </source>
</reference>
<dbReference type="GO" id="GO:0046872">
    <property type="term" value="F:metal ion binding"/>
    <property type="evidence" value="ECO:0007669"/>
    <property type="project" value="UniProtKB-KW"/>
</dbReference>
<dbReference type="EMBL" id="JACGWJ010000021">
    <property type="protein sequence ID" value="KAL0335945.1"/>
    <property type="molecule type" value="Genomic_DNA"/>
</dbReference>
<organism evidence="2">
    <name type="scientific">Sesamum radiatum</name>
    <name type="common">Black benniseed</name>
    <dbReference type="NCBI Taxonomy" id="300843"/>
    <lineage>
        <taxon>Eukaryota</taxon>
        <taxon>Viridiplantae</taxon>
        <taxon>Streptophyta</taxon>
        <taxon>Embryophyta</taxon>
        <taxon>Tracheophyta</taxon>
        <taxon>Spermatophyta</taxon>
        <taxon>Magnoliopsida</taxon>
        <taxon>eudicotyledons</taxon>
        <taxon>Gunneridae</taxon>
        <taxon>Pentapetalae</taxon>
        <taxon>asterids</taxon>
        <taxon>lamiids</taxon>
        <taxon>Lamiales</taxon>
        <taxon>Pedaliaceae</taxon>
        <taxon>Sesamum</taxon>
    </lineage>
</organism>
<keyword evidence="1" id="KW-0812">Transmembrane</keyword>
<dbReference type="Pfam" id="PF26466">
    <property type="entry name" value="DNA_primase_lrg_N"/>
    <property type="match status" value="1"/>
</dbReference>
<evidence type="ECO:0000313" key="2">
    <source>
        <dbReference type="EMBL" id="KAL0335945.1"/>
    </source>
</evidence>
<dbReference type="GO" id="GO:0005658">
    <property type="term" value="C:alpha DNA polymerase:primase complex"/>
    <property type="evidence" value="ECO:0007669"/>
    <property type="project" value="TreeGrafter"/>
</dbReference>
<dbReference type="PANTHER" id="PTHR10537">
    <property type="entry name" value="DNA PRIMASE LARGE SUBUNIT"/>
    <property type="match status" value="1"/>
</dbReference>
<gene>
    <name evidence="2" type="ORF">Sradi_4806400</name>
</gene>